<dbReference type="InterPro" id="IPR013083">
    <property type="entry name" value="Znf_RING/FYVE/PHD"/>
</dbReference>
<accession>A0A9Q1BAH8</accession>
<reference evidence="8" key="1">
    <citation type="submission" date="2021-10" db="EMBL/GenBank/DDBJ databases">
        <title>Tropical sea cucumber genome reveals ecological adaptation and Cuvierian tubules defense mechanism.</title>
        <authorList>
            <person name="Chen T."/>
        </authorList>
    </citation>
    <scope>NUCLEOTIDE SEQUENCE</scope>
    <source>
        <strain evidence="8">Nanhai2018</strain>
        <tissue evidence="8">Muscle</tissue>
    </source>
</reference>
<dbReference type="Gene3D" id="3.30.40.10">
    <property type="entry name" value="Zinc/RING finger domain, C3HC4 (zinc finger)"/>
    <property type="match status" value="1"/>
</dbReference>
<comment type="caution">
    <text evidence="8">The sequence shown here is derived from an EMBL/GenBank/DDBJ whole genome shotgun (WGS) entry which is preliminary data.</text>
</comment>
<dbReference type="OrthoDB" id="10055366at2759"/>
<keyword evidence="9" id="KW-1185">Reference proteome</keyword>
<dbReference type="Pfam" id="PF00628">
    <property type="entry name" value="PHD"/>
    <property type="match status" value="1"/>
</dbReference>
<gene>
    <name evidence="8" type="ORF">HOLleu_44359</name>
</gene>
<dbReference type="InterPro" id="IPR018200">
    <property type="entry name" value="USP_CS"/>
</dbReference>
<dbReference type="SMART" id="SM00249">
    <property type="entry name" value="PHD"/>
    <property type="match status" value="1"/>
</dbReference>
<feature type="region of interest" description="Disordered" evidence="5">
    <location>
        <begin position="1047"/>
        <end position="1088"/>
    </location>
</feature>
<dbReference type="GO" id="GO:0005829">
    <property type="term" value="C:cytosol"/>
    <property type="evidence" value="ECO:0007669"/>
    <property type="project" value="TreeGrafter"/>
</dbReference>
<feature type="compositionally biased region" description="Basic and acidic residues" evidence="5">
    <location>
        <begin position="1242"/>
        <end position="1265"/>
    </location>
</feature>
<dbReference type="PROSITE" id="PS50235">
    <property type="entry name" value="USP_3"/>
    <property type="match status" value="1"/>
</dbReference>
<feature type="compositionally biased region" description="Basic and acidic residues" evidence="5">
    <location>
        <begin position="1329"/>
        <end position="1341"/>
    </location>
</feature>
<keyword evidence="3" id="KW-0862">Zinc</keyword>
<evidence type="ECO:0000313" key="8">
    <source>
        <dbReference type="EMBL" id="KAJ8017929.1"/>
    </source>
</evidence>
<feature type="compositionally biased region" description="Polar residues" evidence="5">
    <location>
        <begin position="530"/>
        <end position="557"/>
    </location>
</feature>
<feature type="region of interest" description="Disordered" evidence="5">
    <location>
        <begin position="86"/>
        <end position="128"/>
    </location>
</feature>
<evidence type="ECO:0000313" key="9">
    <source>
        <dbReference type="Proteomes" id="UP001152320"/>
    </source>
</evidence>
<dbReference type="CDD" id="cd02257">
    <property type="entry name" value="Peptidase_C19"/>
    <property type="match status" value="1"/>
</dbReference>
<dbReference type="Gene3D" id="3.90.70.10">
    <property type="entry name" value="Cysteine proteinases"/>
    <property type="match status" value="1"/>
</dbReference>
<organism evidence="8 9">
    <name type="scientific">Holothuria leucospilota</name>
    <name type="common">Black long sea cucumber</name>
    <name type="synonym">Mertensiothuria leucospilota</name>
    <dbReference type="NCBI Taxonomy" id="206669"/>
    <lineage>
        <taxon>Eukaryota</taxon>
        <taxon>Metazoa</taxon>
        <taxon>Echinodermata</taxon>
        <taxon>Eleutherozoa</taxon>
        <taxon>Echinozoa</taxon>
        <taxon>Holothuroidea</taxon>
        <taxon>Aspidochirotacea</taxon>
        <taxon>Aspidochirotida</taxon>
        <taxon>Holothuriidae</taxon>
        <taxon>Holothuria</taxon>
    </lineage>
</organism>
<dbReference type="PROSITE" id="PS50016">
    <property type="entry name" value="ZF_PHD_2"/>
    <property type="match status" value="1"/>
</dbReference>
<dbReference type="InterPro" id="IPR028889">
    <property type="entry name" value="USP"/>
</dbReference>
<dbReference type="InterPro" id="IPR011011">
    <property type="entry name" value="Znf_FYVE_PHD"/>
</dbReference>
<dbReference type="EMBL" id="JAIZAY010000819">
    <property type="protein sequence ID" value="KAJ8017929.1"/>
    <property type="molecule type" value="Genomic_DNA"/>
</dbReference>
<name>A0A9Q1BAH8_HOLLE</name>
<dbReference type="InterPro" id="IPR019787">
    <property type="entry name" value="Znf_PHD-finger"/>
</dbReference>
<keyword evidence="2 4" id="KW-0863">Zinc-finger</keyword>
<keyword evidence="1" id="KW-0479">Metal-binding</keyword>
<evidence type="ECO:0000256" key="5">
    <source>
        <dbReference type="SAM" id="MobiDB-lite"/>
    </source>
</evidence>
<dbReference type="PROSITE" id="PS00972">
    <property type="entry name" value="USP_1"/>
    <property type="match status" value="1"/>
</dbReference>
<protein>
    <submittedName>
        <fullName evidence="8">Ubiquitin carboxyl-terminal hydrolase 36</fullName>
    </submittedName>
</protein>
<dbReference type="GO" id="GO:0016579">
    <property type="term" value="P:protein deubiquitination"/>
    <property type="evidence" value="ECO:0007669"/>
    <property type="project" value="InterPro"/>
</dbReference>
<sequence>MPFSKKYTFSEEEVLKCIAEVRRKKWPTELSANSRRRDDSLWYQVAVHLLRGAAHKIKTVENLTSRLYKQYMKDDMIKKWLHKDDKEDKSMDEDDVPLGEEVKNDEGGSFNTGHEECHSEPDSMENAPDSTPPNERFCICCEENDGSPYLQCDVCDKWYHFRCMGLSTSPSTKDHVKRSDFTCNRCLPTTFRGIINIGNSCWFASTIQAVKVTDAGQILKNTSRSNGPVADAIRQFLFELEQDRDQPINEDQVRHALMAIADEVQGPFANVASQQDASEFFSSCISNAIERKSVECKTTPTTTAYATEVVTCLKCGVQERRQQSFPMLTITTDSTKIEKNVSALFKDVVREDVRCDKCQLNQLKGYSYEINKLPPCLVLSVNRTRAGGRKSKIKISSFFSMKISDFDLNLTDKNYNDFHYKLVSAVVHQGVDCRSGHYYTYTFRGGRVVHHNDESIEDCYFEEAIADIAKNGIMLFYELSSKLSVHPGVPFMETDGQETRTYDGDSTSKSEERKRQSEEQTAPQEDLPDEQTTPQEDLPDEQTTPQEDLPEEQTTPQEDLPDEQRTPHEDLPDDADEFDGSIGPQKEYTNEPISLGTLSSLNTSRVYDKFFEAKIPRNASFTVDENDWKKLRSDQNGTRLPLQWVNVFYKGLRQSNPFCTLMFKRHRVSRKGSRKTSGDLFTAHAYCSRKPTCTVSATLAMGYNLKCRVCYSGRVKHKTDETSQRPVRADERKDLQDELWSSHCPSRVHTERLGKLDPHVLASGNLTGVGTDGSVFKQISYEGRRRLQSDKELLTSLLLKEQGNLKDYIRQISASPSYVVTFTDAGVRLFHELAKTVPLHWDATGSVAWKHGGKEYLYYAIIFPNPTRQEKGEKSSPCPIAELISTNQSEPTITNWLQLLRYREKRLYGHKNITTPCLISSDRSLPLLVSSLKVFSGETMKQYLQRSWRIVSGEASNADLNGMVIHSGLSHFMKDGKEYCRKYYKKENAWFGMSLFRLLAAVRLKQEFVQLLYSICIVLRAEHYSPLCRLHMKKLLNMIRQRESSDAELEENIDTQVEQDTKDEAKGEFSPPKKSSKARDTEEDALMQESSNFKSLGHSIDRDAKEALANEEMEKDYDKSKVNKYIGMQLLDRMLTYVLPTIPIWSNMILGDLTRHSSKYTNAKYDKTRYFIRNPPKTQGYMEAYNKIFKMTTVANFRFRLDELLEKMFTGVKAQQRKFVLQYKVQKKKKVGKKATTLVEEKWKKTSRKTSDDMKNRSSKSDIGKAKTKVKNLQEKMSTEGDNEPGETPHDSVNAAYKTTKKRKLNTLDETPRTSKLPKQSKKNSNKQQRSERKEKEERTKVPPLSRAAKRQHKSRKAETIVIDDENEYSGDEDGRDLYETLLHNSRTW</sequence>
<dbReference type="InterPro" id="IPR001394">
    <property type="entry name" value="Peptidase_C19_UCH"/>
</dbReference>
<feature type="region of interest" description="Disordered" evidence="5">
    <location>
        <begin position="490"/>
        <end position="594"/>
    </location>
</feature>
<dbReference type="SUPFAM" id="SSF57903">
    <property type="entry name" value="FYVE/PHD zinc finger"/>
    <property type="match status" value="1"/>
</dbReference>
<dbReference type="GO" id="GO:0008270">
    <property type="term" value="F:zinc ion binding"/>
    <property type="evidence" value="ECO:0007669"/>
    <property type="project" value="UniProtKB-KW"/>
</dbReference>
<feature type="compositionally biased region" description="Basic and acidic residues" evidence="5">
    <location>
        <begin position="497"/>
        <end position="518"/>
    </location>
</feature>
<dbReference type="InterPro" id="IPR038765">
    <property type="entry name" value="Papain-like_cys_pep_sf"/>
</dbReference>
<dbReference type="GO" id="GO:0004843">
    <property type="term" value="F:cysteine-type deubiquitinase activity"/>
    <property type="evidence" value="ECO:0007669"/>
    <property type="project" value="InterPro"/>
</dbReference>
<dbReference type="SUPFAM" id="SSF54001">
    <property type="entry name" value="Cysteine proteinases"/>
    <property type="match status" value="1"/>
</dbReference>
<evidence type="ECO:0000256" key="4">
    <source>
        <dbReference type="PROSITE-ProRule" id="PRU00146"/>
    </source>
</evidence>
<dbReference type="PROSITE" id="PS01359">
    <property type="entry name" value="ZF_PHD_1"/>
    <property type="match status" value="1"/>
</dbReference>
<keyword evidence="8" id="KW-0378">Hydrolase</keyword>
<evidence type="ECO:0000256" key="3">
    <source>
        <dbReference type="ARBA" id="ARBA00022833"/>
    </source>
</evidence>
<proteinExistence type="predicted"/>
<feature type="compositionally biased region" description="Acidic residues" evidence="5">
    <location>
        <begin position="1362"/>
        <end position="1375"/>
    </location>
</feature>
<evidence type="ECO:0000256" key="2">
    <source>
        <dbReference type="ARBA" id="ARBA00022771"/>
    </source>
</evidence>
<evidence type="ECO:0000256" key="1">
    <source>
        <dbReference type="ARBA" id="ARBA00022723"/>
    </source>
</evidence>
<dbReference type="Proteomes" id="UP001152320">
    <property type="component" value="Unassembled WGS sequence"/>
</dbReference>
<feature type="domain" description="USP" evidence="7">
    <location>
        <begin position="192"/>
        <end position="480"/>
    </location>
</feature>
<feature type="region of interest" description="Disordered" evidence="5">
    <location>
        <begin position="1242"/>
        <end position="1377"/>
    </location>
</feature>
<evidence type="ECO:0000259" key="7">
    <source>
        <dbReference type="PROSITE" id="PS50235"/>
    </source>
</evidence>
<dbReference type="InterPro" id="IPR001965">
    <property type="entry name" value="Znf_PHD"/>
</dbReference>
<feature type="domain" description="PHD-type" evidence="6">
    <location>
        <begin position="135"/>
        <end position="189"/>
    </location>
</feature>
<dbReference type="Pfam" id="PF00443">
    <property type="entry name" value="UCH"/>
    <property type="match status" value="1"/>
</dbReference>
<dbReference type="CDD" id="cd15489">
    <property type="entry name" value="PHD_SF"/>
    <property type="match status" value="1"/>
</dbReference>
<dbReference type="InterPro" id="IPR019786">
    <property type="entry name" value="Zinc_finger_PHD-type_CS"/>
</dbReference>
<dbReference type="InterPro" id="IPR050164">
    <property type="entry name" value="Peptidase_C19"/>
</dbReference>
<dbReference type="PANTHER" id="PTHR24006">
    <property type="entry name" value="UBIQUITIN CARBOXYL-TERMINAL HYDROLASE"/>
    <property type="match status" value="1"/>
</dbReference>
<evidence type="ECO:0000259" key="6">
    <source>
        <dbReference type="PROSITE" id="PS50016"/>
    </source>
</evidence>
<dbReference type="GO" id="GO:0005634">
    <property type="term" value="C:nucleus"/>
    <property type="evidence" value="ECO:0007669"/>
    <property type="project" value="TreeGrafter"/>
</dbReference>